<feature type="region of interest" description="Disordered" evidence="20">
    <location>
        <begin position="832"/>
        <end position="872"/>
    </location>
</feature>
<dbReference type="PROSITE" id="PS01187">
    <property type="entry name" value="EGF_CA"/>
    <property type="match status" value="1"/>
</dbReference>
<dbReference type="PANTHER" id="PTHR27005:SF515">
    <property type="entry name" value="WALL-ASSOCIATED RECEPTOR KINASE-LIKE 10-RELATED"/>
    <property type="match status" value="1"/>
</dbReference>
<organism evidence="23 24">
    <name type="scientific">Forsythia ovata</name>
    <dbReference type="NCBI Taxonomy" id="205694"/>
    <lineage>
        <taxon>Eukaryota</taxon>
        <taxon>Viridiplantae</taxon>
        <taxon>Streptophyta</taxon>
        <taxon>Embryophyta</taxon>
        <taxon>Tracheophyta</taxon>
        <taxon>Spermatophyta</taxon>
        <taxon>Magnoliopsida</taxon>
        <taxon>eudicotyledons</taxon>
        <taxon>Gunneridae</taxon>
        <taxon>Pentapetalae</taxon>
        <taxon>asterids</taxon>
        <taxon>lamiids</taxon>
        <taxon>Lamiales</taxon>
        <taxon>Oleaceae</taxon>
        <taxon>Forsythieae</taxon>
        <taxon>Forsythia</taxon>
    </lineage>
</organism>
<dbReference type="EMBL" id="JBFOLJ010000013">
    <property type="protein sequence ID" value="KAL2482352.1"/>
    <property type="molecule type" value="Genomic_DNA"/>
</dbReference>
<keyword evidence="7" id="KW-0732">Signal</keyword>
<keyword evidence="9" id="KW-0547">Nucleotide-binding</keyword>
<dbReference type="InterPro" id="IPR000742">
    <property type="entry name" value="EGF"/>
</dbReference>
<reference evidence="24" key="1">
    <citation type="submission" date="2024-07" db="EMBL/GenBank/DDBJ databases">
        <title>Two chromosome-level genome assemblies of Korean endemic species Abeliophyllum distichum and Forsythia ovata (Oleaceae).</title>
        <authorList>
            <person name="Jang H."/>
        </authorList>
    </citation>
    <scope>NUCLEOTIDE SEQUENCE [LARGE SCALE GENOMIC DNA]</scope>
</reference>
<keyword evidence="8" id="KW-0677">Repeat</keyword>
<dbReference type="PROSITE" id="PS50026">
    <property type="entry name" value="EGF_3"/>
    <property type="match status" value="1"/>
</dbReference>
<dbReference type="InterPro" id="IPR045274">
    <property type="entry name" value="WAK-like"/>
</dbReference>
<evidence type="ECO:0000256" key="17">
    <source>
        <dbReference type="ARBA" id="ARBA00047951"/>
    </source>
</evidence>
<dbReference type="Pfam" id="PF00069">
    <property type="entry name" value="Pkinase"/>
    <property type="match status" value="1"/>
</dbReference>
<evidence type="ECO:0000256" key="19">
    <source>
        <dbReference type="PROSITE-ProRule" id="PRU00076"/>
    </source>
</evidence>
<keyword evidence="13" id="KW-0472">Membrane</keyword>
<dbReference type="InterPro" id="IPR001881">
    <property type="entry name" value="EGF-like_Ca-bd_dom"/>
</dbReference>
<dbReference type="PROSITE" id="PS00108">
    <property type="entry name" value="PROTEIN_KINASE_ST"/>
    <property type="match status" value="1"/>
</dbReference>
<gene>
    <name evidence="23" type="ORF">Fot_43796</name>
</gene>
<proteinExistence type="predicted"/>
<evidence type="ECO:0000256" key="20">
    <source>
        <dbReference type="SAM" id="MobiDB-lite"/>
    </source>
</evidence>
<dbReference type="InterPro" id="IPR049883">
    <property type="entry name" value="NOTCH1_EGF-like"/>
</dbReference>
<evidence type="ECO:0000256" key="3">
    <source>
        <dbReference type="ARBA" id="ARBA00022536"/>
    </source>
</evidence>
<dbReference type="FunFam" id="1.10.510.10:FF:000084">
    <property type="entry name" value="Wall-associated receptor kinase 2"/>
    <property type="match status" value="1"/>
</dbReference>
<dbReference type="Pfam" id="PF07645">
    <property type="entry name" value="EGF_CA"/>
    <property type="match status" value="1"/>
</dbReference>
<dbReference type="AlphaFoldDB" id="A0ABD1R1N6"/>
<dbReference type="PROSITE" id="PS00010">
    <property type="entry name" value="ASX_HYDROXYL"/>
    <property type="match status" value="1"/>
</dbReference>
<dbReference type="InterPro" id="IPR008271">
    <property type="entry name" value="Ser/Thr_kinase_AS"/>
</dbReference>
<dbReference type="FunFam" id="2.10.25.10:FF:000038">
    <property type="entry name" value="Fibrillin 2"/>
    <property type="match status" value="1"/>
</dbReference>
<feature type="compositionally biased region" description="Polar residues" evidence="20">
    <location>
        <begin position="839"/>
        <end position="860"/>
    </location>
</feature>
<evidence type="ECO:0000256" key="8">
    <source>
        <dbReference type="ARBA" id="ARBA00022737"/>
    </source>
</evidence>
<accession>A0ABD1R1N6</accession>
<comment type="catalytic activity">
    <reaction evidence="17">
        <text>L-threonyl-[protein] + ATP = O-phospho-L-threonyl-[protein] + ADP + H(+)</text>
        <dbReference type="Rhea" id="RHEA:46608"/>
        <dbReference type="Rhea" id="RHEA-COMP:11060"/>
        <dbReference type="Rhea" id="RHEA-COMP:11605"/>
        <dbReference type="ChEBI" id="CHEBI:15378"/>
        <dbReference type="ChEBI" id="CHEBI:30013"/>
        <dbReference type="ChEBI" id="CHEBI:30616"/>
        <dbReference type="ChEBI" id="CHEBI:61977"/>
        <dbReference type="ChEBI" id="CHEBI:456216"/>
    </reaction>
</comment>
<evidence type="ECO:0000256" key="12">
    <source>
        <dbReference type="ARBA" id="ARBA00022989"/>
    </source>
</evidence>
<keyword evidence="3 19" id="KW-0245">EGF-like domain</keyword>
<comment type="caution">
    <text evidence="23">The sequence shown here is derived from an EMBL/GenBank/DDBJ whole genome shotgun (WGS) entry which is preliminary data.</text>
</comment>
<dbReference type="PROSITE" id="PS50011">
    <property type="entry name" value="PROTEIN_KINASE_DOM"/>
    <property type="match status" value="1"/>
</dbReference>
<dbReference type="GO" id="GO:0004674">
    <property type="term" value="F:protein serine/threonine kinase activity"/>
    <property type="evidence" value="ECO:0007669"/>
    <property type="project" value="UniProtKB-KW"/>
</dbReference>
<keyword evidence="15" id="KW-0325">Glycoprotein</keyword>
<dbReference type="SMART" id="SM00181">
    <property type="entry name" value="EGF"/>
    <property type="match status" value="2"/>
</dbReference>
<dbReference type="CDD" id="cd14066">
    <property type="entry name" value="STKc_IRAK"/>
    <property type="match status" value="1"/>
</dbReference>
<evidence type="ECO:0000259" key="21">
    <source>
        <dbReference type="PROSITE" id="PS50011"/>
    </source>
</evidence>
<evidence type="ECO:0000259" key="22">
    <source>
        <dbReference type="PROSITE" id="PS50026"/>
    </source>
</evidence>
<comment type="function">
    <text evidence="18">Serine/threonine-protein kinase that may function as a signaling receptor of extracellular matrix component. Binding to pectin may have significance in the control of cell expansion, morphogenesis and development.</text>
</comment>
<dbReference type="Pfam" id="PF13947">
    <property type="entry name" value="GUB_WAK_bind"/>
    <property type="match status" value="1"/>
</dbReference>
<evidence type="ECO:0000256" key="4">
    <source>
        <dbReference type="ARBA" id="ARBA00022553"/>
    </source>
</evidence>
<dbReference type="InterPro" id="IPR000152">
    <property type="entry name" value="EGF-type_Asp/Asn_hydroxyl_site"/>
</dbReference>
<evidence type="ECO:0000256" key="16">
    <source>
        <dbReference type="ARBA" id="ARBA00047558"/>
    </source>
</evidence>
<dbReference type="InterPro" id="IPR000719">
    <property type="entry name" value="Prot_kinase_dom"/>
</dbReference>
<evidence type="ECO:0000256" key="6">
    <source>
        <dbReference type="ARBA" id="ARBA00022692"/>
    </source>
</evidence>
<keyword evidence="4" id="KW-0597">Phosphoprotein</keyword>
<keyword evidence="6" id="KW-0812">Transmembrane</keyword>
<keyword evidence="14" id="KW-1015">Disulfide bond</keyword>
<evidence type="ECO:0000256" key="2">
    <source>
        <dbReference type="ARBA" id="ARBA00022527"/>
    </source>
</evidence>
<dbReference type="PANTHER" id="PTHR27005">
    <property type="entry name" value="WALL-ASSOCIATED RECEPTOR KINASE-LIKE 21"/>
    <property type="match status" value="1"/>
</dbReference>
<evidence type="ECO:0000256" key="7">
    <source>
        <dbReference type="ARBA" id="ARBA00022729"/>
    </source>
</evidence>
<dbReference type="GO" id="GO:0016020">
    <property type="term" value="C:membrane"/>
    <property type="evidence" value="ECO:0007669"/>
    <property type="project" value="UniProtKB-SubCell"/>
</dbReference>
<evidence type="ECO:0000313" key="24">
    <source>
        <dbReference type="Proteomes" id="UP001604277"/>
    </source>
</evidence>
<dbReference type="PROSITE" id="PS01186">
    <property type="entry name" value="EGF_2"/>
    <property type="match status" value="1"/>
</dbReference>
<evidence type="ECO:0000256" key="13">
    <source>
        <dbReference type="ARBA" id="ARBA00023136"/>
    </source>
</evidence>
<feature type="compositionally biased region" description="Basic and acidic residues" evidence="20">
    <location>
        <begin position="863"/>
        <end position="872"/>
    </location>
</feature>
<evidence type="ECO:0000256" key="18">
    <source>
        <dbReference type="ARBA" id="ARBA00058961"/>
    </source>
</evidence>
<dbReference type="Gene3D" id="2.10.25.10">
    <property type="entry name" value="Laminin"/>
    <property type="match status" value="2"/>
</dbReference>
<evidence type="ECO:0000256" key="9">
    <source>
        <dbReference type="ARBA" id="ARBA00022741"/>
    </source>
</evidence>
<dbReference type="Gene3D" id="3.30.200.20">
    <property type="entry name" value="Phosphorylase Kinase, domain 1"/>
    <property type="match status" value="1"/>
</dbReference>
<comment type="catalytic activity">
    <reaction evidence="16">
        <text>L-seryl-[protein] + ATP = O-phospho-L-seryl-[protein] + ADP + H(+)</text>
        <dbReference type="Rhea" id="RHEA:17989"/>
        <dbReference type="Rhea" id="RHEA-COMP:9863"/>
        <dbReference type="Rhea" id="RHEA-COMP:11604"/>
        <dbReference type="ChEBI" id="CHEBI:15378"/>
        <dbReference type="ChEBI" id="CHEBI:29999"/>
        <dbReference type="ChEBI" id="CHEBI:30616"/>
        <dbReference type="ChEBI" id="CHEBI:83421"/>
        <dbReference type="ChEBI" id="CHEBI:456216"/>
    </reaction>
</comment>
<dbReference type="Gene3D" id="1.10.510.10">
    <property type="entry name" value="Transferase(Phosphotransferase) domain 1"/>
    <property type="match status" value="1"/>
</dbReference>
<evidence type="ECO:0000256" key="1">
    <source>
        <dbReference type="ARBA" id="ARBA00004479"/>
    </source>
</evidence>
<dbReference type="SMART" id="SM00220">
    <property type="entry name" value="S_TKc"/>
    <property type="match status" value="1"/>
</dbReference>
<keyword evidence="2" id="KW-0723">Serine/threonine-protein kinase</keyword>
<dbReference type="SMART" id="SM00179">
    <property type="entry name" value="EGF_CA"/>
    <property type="match status" value="2"/>
</dbReference>
<comment type="caution">
    <text evidence="19">Lacks conserved residue(s) required for the propagation of feature annotation.</text>
</comment>
<dbReference type="SUPFAM" id="SSF56112">
    <property type="entry name" value="Protein kinase-like (PK-like)"/>
    <property type="match status" value="1"/>
</dbReference>
<dbReference type="Proteomes" id="UP001604277">
    <property type="component" value="Unassembled WGS sequence"/>
</dbReference>
<protein>
    <submittedName>
        <fullName evidence="23">Wall-associated receptor kinase-like 9</fullName>
    </submittedName>
</protein>
<keyword evidence="5" id="KW-0808">Transferase</keyword>
<dbReference type="InterPro" id="IPR011009">
    <property type="entry name" value="Kinase-like_dom_sf"/>
</dbReference>
<evidence type="ECO:0000256" key="15">
    <source>
        <dbReference type="ARBA" id="ARBA00023180"/>
    </source>
</evidence>
<feature type="domain" description="EGF-like" evidence="22">
    <location>
        <begin position="308"/>
        <end position="345"/>
    </location>
</feature>
<evidence type="ECO:0000256" key="14">
    <source>
        <dbReference type="ARBA" id="ARBA00023157"/>
    </source>
</evidence>
<evidence type="ECO:0000256" key="11">
    <source>
        <dbReference type="ARBA" id="ARBA00022840"/>
    </source>
</evidence>
<dbReference type="FunFam" id="3.30.200.20:FF:000043">
    <property type="entry name" value="Wall-associated receptor kinase 2"/>
    <property type="match status" value="1"/>
</dbReference>
<evidence type="ECO:0000313" key="23">
    <source>
        <dbReference type="EMBL" id="KAL2482352.1"/>
    </source>
</evidence>
<dbReference type="InterPro" id="IPR018097">
    <property type="entry name" value="EGF_Ca-bd_CS"/>
</dbReference>
<keyword evidence="11" id="KW-0067">ATP-binding</keyword>
<keyword evidence="24" id="KW-1185">Reference proteome</keyword>
<dbReference type="CDD" id="cd00054">
    <property type="entry name" value="EGF_CA"/>
    <property type="match status" value="2"/>
</dbReference>
<feature type="domain" description="Protein kinase" evidence="21">
    <location>
        <begin position="436"/>
        <end position="719"/>
    </location>
</feature>
<name>A0ABD1R1N6_9LAMI</name>
<evidence type="ECO:0000256" key="10">
    <source>
        <dbReference type="ARBA" id="ARBA00022777"/>
    </source>
</evidence>
<sequence>MAVAVAPPPSNASEFTKPGCQSRCGNLEIPYPFGIGLNCSRNSYFNINCNASFNPPKPFLLNANRYDNYKLTYYEVVNISETQIYVKNSKAQQSMACYGKRFDNKTQNSTIYMNFLDSPYTLSDANQVTSIGCDDLAMVQQDSIKASSGGAIKASSGGGCASYCSHFQNPFGFGSCPGIGCCRTSISKGDILIVELSDMHSYWRRVSKFFPCSFAFIGMIGDYDKFNFSLSHLRNSTTLLKTYNQEFMGMPFVLDWRIMDYNCTDAPNSTDYACGKNSYCIDMDTKLGGYHCRCKKGYEGNPYLGCNDINECEISNHCVSIGICTNTPGSYNCLCPNGYHGDGNKYGIGCIPVQLSHNKLAIGVGLGAGMGFLLLSSTCFWLYKFHKKGKDKKRKEKFFKRNGGLLLQQQILIDQGILEKTRLFTVKELEKATDNFNQSRILGQGGQGTVYKGMLSEGKIVAIKKSKLIDENQVKQFINEVVMLSQIIHRNVVKLLGCCLETEVPLLVYEFIFNGTLFDHIQDKTDEFPLSWNMRLRIAVEVAEALAYLHSATSFPIYHRDVKSTNILLDERYVVKVSDFGISRSIAVDHTHLTTLVKGTFGYLDPEYFQSSRFTEKSDVYSFGVVLVELLTGQKPISSDAETEEDIGLAMRFLLCMEAENLEKILDPQVLEQGKREELTTVAKLAQKCLNLNGKKRPTMKEVAMELEIVRMSQKHSTTSETKYQDVQLRKSKAILISDDNYTWTKVPKEKWAQLHSIIKERSTKNKANRCKTKYPSVQRSKSFSVMRYYQDKLVAVGEIQQTQDTSSCVLIYKRVIANGVLRERRGHVRRVGRVPKGTSPSLDSTAASNAPRVTSNQFSEYPRNDDHRFNV</sequence>
<comment type="subcellular location">
    <subcellularLocation>
        <location evidence="1">Membrane</location>
        <topology evidence="1">Single-pass type I membrane protein</topology>
    </subcellularLocation>
</comment>
<keyword evidence="10" id="KW-0418">Kinase</keyword>
<evidence type="ECO:0000256" key="5">
    <source>
        <dbReference type="ARBA" id="ARBA00022679"/>
    </source>
</evidence>
<dbReference type="SUPFAM" id="SSF57196">
    <property type="entry name" value="EGF/Laminin"/>
    <property type="match status" value="1"/>
</dbReference>
<dbReference type="InterPro" id="IPR025287">
    <property type="entry name" value="WAK_GUB"/>
</dbReference>
<dbReference type="GO" id="GO:0005524">
    <property type="term" value="F:ATP binding"/>
    <property type="evidence" value="ECO:0007669"/>
    <property type="project" value="UniProtKB-KW"/>
</dbReference>
<keyword evidence="12" id="KW-1133">Transmembrane helix</keyword>